<name>A0A1H1Z1E5_9ACTN</name>
<protein>
    <submittedName>
        <fullName evidence="4">4-hydroxy-tetrahydrodipicolinate synthase</fullName>
    </submittedName>
</protein>
<evidence type="ECO:0000313" key="4">
    <source>
        <dbReference type="EMBL" id="SDT27551.1"/>
    </source>
</evidence>
<evidence type="ECO:0000313" key="5">
    <source>
        <dbReference type="Proteomes" id="UP000199103"/>
    </source>
</evidence>
<dbReference type="Proteomes" id="UP000199103">
    <property type="component" value="Chromosome I"/>
</dbReference>
<dbReference type="AlphaFoldDB" id="A0A1H1Z1E5"/>
<dbReference type="SUPFAM" id="SSF51569">
    <property type="entry name" value="Aldolase"/>
    <property type="match status" value="1"/>
</dbReference>
<organism evidence="4 5">
    <name type="scientific">Microlunatus soli</name>
    <dbReference type="NCBI Taxonomy" id="630515"/>
    <lineage>
        <taxon>Bacteria</taxon>
        <taxon>Bacillati</taxon>
        <taxon>Actinomycetota</taxon>
        <taxon>Actinomycetes</taxon>
        <taxon>Propionibacteriales</taxon>
        <taxon>Propionibacteriaceae</taxon>
        <taxon>Microlunatus</taxon>
    </lineage>
</organism>
<dbReference type="CDD" id="cd00408">
    <property type="entry name" value="DHDPS-like"/>
    <property type="match status" value="1"/>
</dbReference>
<evidence type="ECO:0000256" key="2">
    <source>
        <dbReference type="ARBA" id="ARBA00023239"/>
    </source>
</evidence>
<accession>A0A1H1Z1E5</accession>
<reference evidence="4 5" key="1">
    <citation type="submission" date="2016-10" db="EMBL/GenBank/DDBJ databases">
        <authorList>
            <person name="de Groot N.N."/>
        </authorList>
    </citation>
    <scope>NUCLEOTIDE SEQUENCE [LARGE SCALE GENOMIC DNA]</scope>
    <source>
        <strain evidence="4 5">DSM 21800</strain>
    </source>
</reference>
<dbReference type="RefSeq" id="WP_197679848.1">
    <property type="nucleotide sequence ID" value="NZ_LT629772.1"/>
</dbReference>
<dbReference type="PANTHER" id="PTHR12128:SF66">
    <property type="entry name" value="4-HYDROXY-2-OXOGLUTARATE ALDOLASE, MITOCHONDRIAL"/>
    <property type="match status" value="1"/>
</dbReference>
<dbReference type="GO" id="GO:0008840">
    <property type="term" value="F:4-hydroxy-tetrahydrodipicolinate synthase activity"/>
    <property type="evidence" value="ECO:0007669"/>
    <property type="project" value="TreeGrafter"/>
</dbReference>
<dbReference type="SMART" id="SM01130">
    <property type="entry name" value="DHDPS"/>
    <property type="match status" value="1"/>
</dbReference>
<keyword evidence="5" id="KW-1185">Reference proteome</keyword>
<keyword evidence="2 3" id="KW-0456">Lyase</keyword>
<dbReference type="Gene3D" id="3.20.20.70">
    <property type="entry name" value="Aldolase class I"/>
    <property type="match status" value="1"/>
</dbReference>
<dbReference type="PIRSF" id="PIRSF001365">
    <property type="entry name" value="DHDPS"/>
    <property type="match status" value="1"/>
</dbReference>
<dbReference type="PRINTS" id="PR00146">
    <property type="entry name" value="DHPICSNTHASE"/>
</dbReference>
<comment type="similarity">
    <text evidence="1 3">Belongs to the DapA family.</text>
</comment>
<dbReference type="EMBL" id="LT629772">
    <property type="protein sequence ID" value="SDT27551.1"/>
    <property type="molecule type" value="Genomic_DNA"/>
</dbReference>
<evidence type="ECO:0000256" key="3">
    <source>
        <dbReference type="PIRNR" id="PIRNR001365"/>
    </source>
</evidence>
<dbReference type="InterPro" id="IPR013785">
    <property type="entry name" value="Aldolase_TIM"/>
</dbReference>
<proteinExistence type="inferred from homology"/>
<gene>
    <name evidence="4" type="ORF">SAMN04489812_4919</name>
</gene>
<sequence length="333" mass="36105">MTATARPDRDRTIEVTLDQREVTSLLRGVSPVLQTPFTDDGEVDLASFERVVDYVLGTGVSSVMFPGFAGEFYKLAEAERRRLSDLLIERVHRVRGVAVIIAVQDHATKLAVERAQQAVADGADAINLLPPYLLDPSLDAIETHIRAVLAAVPTTPVVVQYAPGETGTTLSAASLAEIAREHANLALVKVECSPPGPFIEDLAAQRPPLAGLEGYAGVQLPDAVRRGAVGTQPGCSFTEIYVEIWDRFARGDTAGGDALHARLLPYTSYWMLHTETINAAEKLISYRRGILASPVCRQPAHRLDAQEIAMIDRFLEEFADLLPTFEAGRVAPG</sequence>
<evidence type="ECO:0000256" key="1">
    <source>
        <dbReference type="ARBA" id="ARBA00007592"/>
    </source>
</evidence>
<dbReference type="InterPro" id="IPR002220">
    <property type="entry name" value="DapA-like"/>
</dbReference>
<dbReference type="PANTHER" id="PTHR12128">
    <property type="entry name" value="DIHYDRODIPICOLINATE SYNTHASE"/>
    <property type="match status" value="1"/>
</dbReference>
<dbReference type="Pfam" id="PF00701">
    <property type="entry name" value="DHDPS"/>
    <property type="match status" value="1"/>
</dbReference>
<dbReference type="STRING" id="630515.SAMN04489812_4919"/>